<accession>A0A0T9VEM3</accession>
<evidence type="ECO:0000313" key="8">
    <source>
        <dbReference type="Proteomes" id="UP000038802"/>
    </source>
</evidence>
<reference evidence="8 9" key="1">
    <citation type="submission" date="2015-03" db="EMBL/GenBank/DDBJ databases">
        <authorList>
            <consortium name="Pathogen Informatics"/>
        </authorList>
    </citation>
    <scope>NUCLEOTIDE SEQUENCE [LARGE SCALE GENOMIC DNA]</scope>
    <source>
        <strain evidence="2 12">C09601061</strain>
        <strain evidence="3 11">G09801536</strain>
        <strain evidence="1 13">G09901357</strain>
        <strain evidence="8">K00500041</strain>
        <strain evidence="4 10">M09401471</strain>
        <strain evidence="9">N09902308</strain>
        <strain evidence="5 14">P00601463</strain>
    </source>
</reference>
<dbReference type="EMBL" id="CGCX01002112">
    <property type="protein sequence ID" value="CFS06998.1"/>
    <property type="molecule type" value="Genomic_DNA"/>
</dbReference>
<sequence>MRRRGADAGPIDANQTNIVVLGVDPGFGRDLPPGPWGAMQPEDRTTLRGAELGEADPAVLADGDVSFQFRTGNSDGHGE</sequence>
<reference evidence="6" key="2">
    <citation type="submission" date="2015-03" db="EMBL/GenBank/DDBJ databases">
        <authorList>
            <person name="Murphy D."/>
        </authorList>
    </citation>
    <scope>NUCLEOTIDE SEQUENCE [LARGE SCALE GENOMIC DNA]</scope>
    <source>
        <strain evidence="6">K00500041</strain>
    </source>
</reference>
<dbReference type="Proteomes" id="UP000046680">
    <property type="component" value="Unassembled WGS sequence"/>
</dbReference>
<dbReference type="Proteomes" id="UP000039021">
    <property type="component" value="Unassembled WGS sequence"/>
</dbReference>
<evidence type="ECO:0000313" key="12">
    <source>
        <dbReference type="Proteomes" id="UP000046680"/>
    </source>
</evidence>
<dbReference type="EMBL" id="CFOE01000627">
    <property type="protein sequence ID" value="CFE43983.1"/>
    <property type="molecule type" value="Genomic_DNA"/>
</dbReference>
<reference evidence="7" key="3">
    <citation type="submission" date="2015-03" db="EMBL/GenBank/DDBJ databases">
        <authorList>
            <consortium name="Pathogen Informatics"/>
            <person name="Murphy D."/>
        </authorList>
    </citation>
    <scope>NUCLEOTIDE SEQUENCE</scope>
    <source>
        <strain evidence="7">N09902308</strain>
    </source>
</reference>
<dbReference type="AlphaFoldDB" id="A0A0T9VEM3"/>
<proteinExistence type="predicted"/>
<dbReference type="EMBL" id="CSBK01001679">
    <property type="protein sequence ID" value="COZ00668.1"/>
    <property type="molecule type" value="Genomic_DNA"/>
</dbReference>
<evidence type="ECO:0000313" key="11">
    <source>
        <dbReference type="Proteomes" id="UP000045842"/>
    </source>
</evidence>
<evidence type="ECO:0000313" key="5">
    <source>
        <dbReference type="EMBL" id="COW41630.1"/>
    </source>
</evidence>
<dbReference type="Proteomes" id="UP000038802">
    <property type="component" value="Unassembled WGS sequence"/>
</dbReference>
<dbReference type="EMBL" id="CSAE01001274">
    <property type="protein sequence ID" value="COX46060.1"/>
    <property type="molecule type" value="Genomic_DNA"/>
</dbReference>
<dbReference type="Proteomes" id="UP000048600">
    <property type="component" value="Unassembled WGS sequence"/>
</dbReference>
<evidence type="ECO:0000313" key="6">
    <source>
        <dbReference type="EMBL" id="COX46060.1"/>
    </source>
</evidence>
<dbReference type="Proteomes" id="UP000045842">
    <property type="component" value="Unassembled WGS sequence"/>
</dbReference>
<evidence type="ECO:0000313" key="7">
    <source>
        <dbReference type="EMBL" id="COZ00668.1"/>
    </source>
</evidence>
<dbReference type="EMBL" id="CHKL01000281">
    <property type="protein sequence ID" value="COW41630.1"/>
    <property type="molecule type" value="Genomic_DNA"/>
</dbReference>
<evidence type="ECO:0000313" key="14">
    <source>
        <dbReference type="Proteomes" id="UP000048600"/>
    </source>
</evidence>
<dbReference type="EMBL" id="CSAJ01000235">
    <property type="protein sequence ID" value="COW21037.1"/>
    <property type="molecule type" value="Genomic_DNA"/>
</dbReference>
<protein>
    <submittedName>
        <fullName evidence="3">Uncharacterized protein</fullName>
    </submittedName>
</protein>
<evidence type="ECO:0000313" key="4">
    <source>
        <dbReference type="EMBL" id="COW21037.1"/>
    </source>
</evidence>
<name>A0A0T9VEM3_MYCTX</name>
<evidence type="ECO:0000313" key="9">
    <source>
        <dbReference type="Proteomes" id="UP000039021"/>
    </source>
</evidence>
<dbReference type="Proteomes" id="UP000044938">
    <property type="component" value="Unassembled WGS sequence"/>
</dbReference>
<evidence type="ECO:0000313" key="2">
    <source>
        <dbReference type="EMBL" id="CFS06998.1"/>
    </source>
</evidence>
<evidence type="ECO:0000313" key="1">
    <source>
        <dbReference type="EMBL" id="CFE43983.1"/>
    </source>
</evidence>
<dbReference type="Proteomes" id="UP000048289">
    <property type="component" value="Unassembled WGS sequence"/>
</dbReference>
<evidence type="ECO:0000313" key="3">
    <source>
        <dbReference type="EMBL" id="COV54312.1"/>
    </source>
</evidence>
<evidence type="ECO:0000313" key="10">
    <source>
        <dbReference type="Proteomes" id="UP000044938"/>
    </source>
</evidence>
<organism evidence="3 11">
    <name type="scientific">Mycobacterium tuberculosis</name>
    <dbReference type="NCBI Taxonomy" id="1773"/>
    <lineage>
        <taxon>Bacteria</taxon>
        <taxon>Bacillati</taxon>
        <taxon>Actinomycetota</taxon>
        <taxon>Actinomycetes</taxon>
        <taxon>Mycobacteriales</taxon>
        <taxon>Mycobacteriaceae</taxon>
        <taxon>Mycobacterium</taxon>
        <taxon>Mycobacterium tuberculosis complex</taxon>
    </lineage>
</organism>
<dbReference type="EMBL" id="CSAD01000255">
    <property type="protein sequence ID" value="COV54312.1"/>
    <property type="molecule type" value="Genomic_DNA"/>
</dbReference>
<evidence type="ECO:0000313" key="13">
    <source>
        <dbReference type="Proteomes" id="UP000048289"/>
    </source>
</evidence>
<gene>
    <name evidence="2" type="ORF">ERS007657_03871</name>
    <name evidence="3" type="ORF">ERS007679_02038</name>
    <name evidence="1" type="ORF">ERS007681_03532</name>
    <name evidence="6" type="ORF">ERS007703_05259</name>
    <name evidence="4" type="ORF">ERS007720_02021</name>
    <name evidence="7" type="ORF">ERS007739_03293</name>
    <name evidence="5" type="ORF">ERS007741_02451</name>
</gene>